<evidence type="ECO:0000313" key="2">
    <source>
        <dbReference type="Proteomes" id="UP000216446"/>
    </source>
</evidence>
<keyword evidence="2" id="KW-1185">Reference proteome</keyword>
<proteinExistence type="predicted"/>
<evidence type="ECO:0000313" key="1">
    <source>
        <dbReference type="EMBL" id="OZC02320.1"/>
    </source>
</evidence>
<dbReference type="OrthoDB" id="799583at2"/>
<protein>
    <recommendedName>
        <fullName evidence="3">CopG family transcriptional regulator</fullName>
    </recommendedName>
</protein>
<organism evidence="1 2">
    <name type="scientific">Rubricoccus marinus</name>
    <dbReference type="NCBI Taxonomy" id="716817"/>
    <lineage>
        <taxon>Bacteria</taxon>
        <taxon>Pseudomonadati</taxon>
        <taxon>Rhodothermota</taxon>
        <taxon>Rhodothermia</taxon>
        <taxon>Rhodothermales</taxon>
        <taxon>Rubricoccaceae</taxon>
        <taxon>Rubricoccus</taxon>
    </lineage>
</organism>
<dbReference type="EMBL" id="MQWB01000001">
    <property type="protein sequence ID" value="OZC02320.1"/>
    <property type="molecule type" value="Genomic_DNA"/>
</dbReference>
<dbReference type="AlphaFoldDB" id="A0A259TX96"/>
<evidence type="ECO:0008006" key="3">
    <source>
        <dbReference type="Google" id="ProtNLM"/>
    </source>
</evidence>
<gene>
    <name evidence="1" type="ORF">BSZ36_04610</name>
</gene>
<comment type="caution">
    <text evidence="1">The sequence shown here is derived from an EMBL/GenBank/DDBJ whole genome shotgun (WGS) entry which is preliminary data.</text>
</comment>
<accession>A0A259TX96</accession>
<dbReference type="RefSeq" id="WP_094546455.1">
    <property type="nucleotide sequence ID" value="NZ_MQWB01000001.1"/>
</dbReference>
<reference evidence="1 2" key="1">
    <citation type="submission" date="2016-11" db="EMBL/GenBank/DDBJ databases">
        <title>Study of marine rhodopsin-containing bacteria.</title>
        <authorList>
            <person name="Yoshizawa S."/>
            <person name="Kumagai Y."/>
            <person name="Kogure K."/>
        </authorList>
    </citation>
    <scope>NUCLEOTIDE SEQUENCE [LARGE SCALE GENOMIC DNA]</scope>
    <source>
        <strain evidence="1 2">SG-29</strain>
    </source>
</reference>
<dbReference type="InParanoid" id="A0A259TX96"/>
<sequence>MPTTSPKQALRRLAERLDDDASFEDIQYELYVLQKIERGLRDVEAGRTVSHEEAKARLGRWLDPASGDRG</sequence>
<dbReference type="Proteomes" id="UP000216446">
    <property type="component" value="Unassembled WGS sequence"/>
</dbReference>
<name>A0A259TX96_9BACT</name>